<dbReference type="EMBL" id="CADCUH010000087">
    <property type="protein sequence ID" value="CAA9339697.1"/>
    <property type="molecule type" value="Genomic_DNA"/>
</dbReference>
<feature type="region of interest" description="Disordered" evidence="1">
    <location>
        <begin position="1"/>
        <end position="63"/>
    </location>
</feature>
<feature type="non-terminal residue" evidence="2">
    <location>
        <position position="63"/>
    </location>
</feature>
<evidence type="ECO:0000313" key="2">
    <source>
        <dbReference type="EMBL" id="CAA9339697.1"/>
    </source>
</evidence>
<name>A0A6J4LQR7_9ACTN</name>
<organism evidence="2">
    <name type="scientific">uncultured Nocardioidaceae bacterium</name>
    <dbReference type="NCBI Taxonomy" id="253824"/>
    <lineage>
        <taxon>Bacteria</taxon>
        <taxon>Bacillati</taxon>
        <taxon>Actinomycetota</taxon>
        <taxon>Actinomycetes</taxon>
        <taxon>Propionibacteriales</taxon>
        <taxon>Nocardioidaceae</taxon>
        <taxon>environmental samples</taxon>
    </lineage>
</organism>
<accession>A0A6J4LQR7</accession>
<feature type="non-terminal residue" evidence="2">
    <location>
        <position position="1"/>
    </location>
</feature>
<evidence type="ECO:0000256" key="1">
    <source>
        <dbReference type="SAM" id="MobiDB-lite"/>
    </source>
</evidence>
<proteinExistence type="predicted"/>
<dbReference type="AlphaFoldDB" id="A0A6J4LQR7"/>
<feature type="compositionally biased region" description="Low complexity" evidence="1">
    <location>
        <begin position="42"/>
        <end position="63"/>
    </location>
</feature>
<sequence>WPRSSGSASSTTPSSPRTGARTPTGSGRTPAGRTPAGRSRRCSSATRRGTRTRPGTSPAPTTT</sequence>
<feature type="compositionally biased region" description="Low complexity" evidence="1">
    <location>
        <begin position="1"/>
        <end position="24"/>
    </location>
</feature>
<gene>
    <name evidence="2" type="ORF">AVDCRST_MAG36-1342</name>
</gene>
<protein>
    <submittedName>
        <fullName evidence="2">Uncharacterized protein</fullName>
    </submittedName>
</protein>
<reference evidence="2" key="1">
    <citation type="submission" date="2020-02" db="EMBL/GenBank/DDBJ databases">
        <authorList>
            <person name="Meier V. D."/>
        </authorList>
    </citation>
    <scope>NUCLEOTIDE SEQUENCE</scope>
    <source>
        <strain evidence="2">AVDCRST_MAG36</strain>
    </source>
</reference>